<feature type="region of interest" description="Disordered" evidence="7">
    <location>
        <begin position="835"/>
        <end position="877"/>
    </location>
</feature>
<feature type="region of interest" description="Disordered" evidence="7">
    <location>
        <begin position="146"/>
        <end position="182"/>
    </location>
</feature>
<keyword evidence="2" id="KW-0805">Transcription regulation</keyword>
<accession>V5HW84</accession>
<dbReference type="InterPro" id="IPR001138">
    <property type="entry name" value="Zn2Cys6_DnaBD"/>
</dbReference>
<dbReference type="PANTHER" id="PTHR47654">
    <property type="entry name" value="ZN(II)2CYS6 TRANSCRIPTION FACTOR (EUROFUNG)-RELATED"/>
    <property type="match status" value="1"/>
</dbReference>
<dbReference type="CDD" id="cd12148">
    <property type="entry name" value="fungal_TF_MHR"/>
    <property type="match status" value="1"/>
</dbReference>
<evidence type="ECO:0000256" key="6">
    <source>
        <dbReference type="SAM" id="Coils"/>
    </source>
</evidence>
<dbReference type="Pfam" id="PF00172">
    <property type="entry name" value="Zn_clus"/>
    <property type="match status" value="1"/>
</dbReference>
<dbReference type="HOGENOM" id="CLU_011910_0_0_1"/>
<dbReference type="PANTHER" id="PTHR47654:SF4">
    <property type="entry name" value="ZN(II)2CYS6 TRANSCRIPTION FACTOR (EUROFUNG)"/>
    <property type="match status" value="1"/>
</dbReference>
<keyword evidence="5" id="KW-0539">Nucleus</keyword>
<feature type="region of interest" description="Disordered" evidence="7">
    <location>
        <begin position="1"/>
        <end position="49"/>
    </location>
</feature>
<evidence type="ECO:0000313" key="10">
    <source>
        <dbReference type="Proteomes" id="UP000018001"/>
    </source>
</evidence>
<dbReference type="InterPro" id="IPR036864">
    <property type="entry name" value="Zn2-C6_fun-type_DNA-bd_sf"/>
</dbReference>
<evidence type="ECO:0000256" key="5">
    <source>
        <dbReference type="ARBA" id="ARBA00023242"/>
    </source>
</evidence>
<feature type="compositionally biased region" description="Polar residues" evidence="7">
    <location>
        <begin position="1"/>
        <end position="38"/>
    </location>
</feature>
<evidence type="ECO:0000256" key="4">
    <source>
        <dbReference type="ARBA" id="ARBA00023163"/>
    </source>
</evidence>
<dbReference type="GO" id="GO:0006351">
    <property type="term" value="P:DNA-templated transcription"/>
    <property type="evidence" value="ECO:0007669"/>
    <property type="project" value="InterPro"/>
</dbReference>
<feature type="compositionally biased region" description="Low complexity" evidence="7">
    <location>
        <begin position="761"/>
        <end position="773"/>
    </location>
</feature>
<dbReference type="SUPFAM" id="SSF57701">
    <property type="entry name" value="Zn2/Cys6 DNA-binding domain"/>
    <property type="match status" value="1"/>
</dbReference>
<keyword evidence="6" id="KW-0175">Coiled coil</keyword>
<dbReference type="GO" id="GO:0003677">
    <property type="term" value="F:DNA binding"/>
    <property type="evidence" value="ECO:0007669"/>
    <property type="project" value="UniProtKB-KW"/>
</dbReference>
<feature type="coiled-coil region" evidence="6">
    <location>
        <begin position="107"/>
        <end position="134"/>
    </location>
</feature>
<dbReference type="PROSITE" id="PS00463">
    <property type="entry name" value="ZN2_CY6_FUNGAL_1"/>
    <property type="match status" value="1"/>
</dbReference>
<evidence type="ECO:0000256" key="3">
    <source>
        <dbReference type="ARBA" id="ARBA00023125"/>
    </source>
</evidence>
<organism evidence="9 10">
    <name type="scientific">Byssochlamys spectabilis (strain No. 5 / NBRC 109023)</name>
    <name type="common">Paecilomyces variotii</name>
    <dbReference type="NCBI Taxonomy" id="1356009"/>
    <lineage>
        <taxon>Eukaryota</taxon>
        <taxon>Fungi</taxon>
        <taxon>Dikarya</taxon>
        <taxon>Ascomycota</taxon>
        <taxon>Pezizomycotina</taxon>
        <taxon>Eurotiomycetes</taxon>
        <taxon>Eurotiomycetidae</taxon>
        <taxon>Eurotiales</taxon>
        <taxon>Thermoascaceae</taxon>
        <taxon>Paecilomyces</taxon>
    </lineage>
</organism>
<dbReference type="AlphaFoldDB" id="V5HW84"/>
<evidence type="ECO:0000259" key="8">
    <source>
        <dbReference type="PROSITE" id="PS50048"/>
    </source>
</evidence>
<dbReference type="PROSITE" id="PS50096">
    <property type="entry name" value="IQ"/>
    <property type="match status" value="1"/>
</dbReference>
<keyword evidence="4" id="KW-0804">Transcription</keyword>
<dbReference type="GO" id="GO:0000981">
    <property type="term" value="F:DNA-binding transcription factor activity, RNA polymerase II-specific"/>
    <property type="evidence" value="ECO:0007669"/>
    <property type="project" value="InterPro"/>
</dbReference>
<dbReference type="GO" id="GO:0008270">
    <property type="term" value="F:zinc ion binding"/>
    <property type="evidence" value="ECO:0007669"/>
    <property type="project" value="InterPro"/>
</dbReference>
<dbReference type="Proteomes" id="UP000018001">
    <property type="component" value="Unassembled WGS sequence"/>
</dbReference>
<dbReference type="PROSITE" id="PS50048">
    <property type="entry name" value="ZN2_CY6_FUNGAL_2"/>
    <property type="match status" value="1"/>
</dbReference>
<dbReference type="Gene3D" id="4.10.240.10">
    <property type="entry name" value="Zn(2)-C6 fungal-type DNA-binding domain"/>
    <property type="match status" value="1"/>
</dbReference>
<feature type="compositionally biased region" description="Basic and acidic residues" evidence="7">
    <location>
        <begin position="864"/>
        <end position="877"/>
    </location>
</feature>
<comment type="caution">
    <text evidence="9">The sequence shown here is derived from an EMBL/GenBank/DDBJ whole genome shotgun (WGS) entry which is preliminary data.</text>
</comment>
<dbReference type="SMART" id="SM00906">
    <property type="entry name" value="Fungal_trans"/>
    <property type="match status" value="1"/>
</dbReference>
<dbReference type="InParanoid" id="V5HW84"/>
<sequence length="877" mass="98809">MSAQETHQSLNPNPLMTPNRTPNNDSAYQGSSNHSRTPAFSPPDGRAGAKVAISRISTSRPAPQHHQRATRACELCRQRKIKCSADHPSCRQCLDLNHNCVYMKGKKAQEEKKLTLLTQKVEQYEKLLSDISKEVRGHLARRIGRILKGKNSSEDSRTPKEGGKSDPEDSSTSSSSLGSLNGIDIVEEDLNRNANTRATGFMGKNSEVTWMKRLEAEADIHDNISATNTQNFSKDQMRNIHRELPIHDRRGSLTNLNYHLDDLAITRTDDVDPYTLPPNHVADRLFNTYLEYVHPSFPVIRKETFTAQYQHFFAHPKSNPGSKWLSILNIIFAIGFRYCELLETSISDDPVYLQRARKLALGDDVLFSHADLQMVQVEALSALYLLASGQLNRAWSVSGLAIRSAIALGINLRNVDNKTTDESKEARSRLWWCLYYLEHLLAVSTGRVSCISQSATSTGLPVPFEEDSDPQAAMHMFHKPPYHECHIKGTLFEDSTEVATTTKWLKNIQPNQSLYFFMLVDLTLISHAVINTAYTVNALRDGWYETVAQISRLSSKLDVWVSKVPDAYRFLPGEQDHGFEKNDWTKERFSLAINFFSAQITLTRPCLTHLRSKETSPSSERKNSHIKLSNEMAQVCLDSALSLVGLLPEDPDVAWLFRLSPWWSILHHIMQATVIILIHLSIGIIEEALRVTTILSAAKKLHRWLFHMANRSLSYQRAFALCDGFIQRIALQKGFDISDLSSPASMERPEPSAKRHKWGKSPFPSQRPSQSQSDIPVSTEDLFHSDVTPDQQSLFHSGGIPLVDFLSSDLDVPQFSFSIPEQTPESIPTTDYAYMDTDPINPSQSSYSPPLDVPVSSLFSQELEEARQQEPLEKKGV</sequence>
<dbReference type="InterPro" id="IPR053230">
    <property type="entry name" value="Trans_reg_galc"/>
</dbReference>
<dbReference type="SMART" id="SM00066">
    <property type="entry name" value="GAL4"/>
    <property type="match status" value="1"/>
</dbReference>
<dbReference type="Pfam" id="PF04082">
    <property type="entry name" value="Fungal_trans"/>
    <property type="match status" value="1"/>
</dbReference>
<feature type="compositionally biased region" description="Basic and acidic residues" evidence="7">
    <location>
        <begin position="151"/>
        <end position="167"/>
    </location>
</feature>
<evidence type="ECO:0000256" key="7">
    <source>
        <dbReference type="SAM" id="MobiDB-lite"/>
    </source>
</evidence>
<keyword evidence="1" id="KW-0479">Metal-binding</keyword>
<reference evidence="10" key="1">
    <citation type="journal article" date="2014" name="Genome Announc.">
        <title>Draft genome sequence of the formaldehyde-resistant fungus Byssochlamys spectabilis No. 5 (anamorph Paecilomyces variotii No. 5) (NBRC109023).</title>
        <authorList>
            <person name="Oka T."/>
            <person name="Ekino K."/>
            <person name="Fukuda K."/>
            <person name="Nomura Y."/>
        </authorList>
    </citation>
    <scope>NUCLEOTIDE SEQUENCE [LARGE SCALE GENOMIC DNA]</scope>
    <source>
        <strain evidence="10">No. 5 / NBRC 109023</strain>
    </source>
</reference>
<proteinExistence type="predicted"/>
<evidence type="ECO:0000313" key="9">
    <source>
        <dbReference type="EMBL" id="GAD94035.1"/>
    </source>
</evidence>
<dbReference type="OrthoDB" id="5296287at2759"/>
<keyword evidence="3" id="KW-0238">DNA-binding</keyword>
<dbReference type="EMBL" id="BAUL01000076">
    <property type="protein sequence ID" value="GAD94035.1"/>
    <property type="molecule type" value="Genomic_DNA"/>
</dbReference>
<feature type="compositionally biased region" description="Low complexity" evidence="7">
    <location>
        <begin position="170"/>
        <end position="180"/>
    </location>
</feature>
<dbReference type="eggNOG" id="ENOG502RZ6G">
    <property type="taxonomic scope" value="Eukaryota"/>
</dbReference>
<feature type="domain" description="Zn(2)-C6 fungal-type" evidence="8">
    <location>
        <begin position="72"/>
        <end position="102"/>
    </location>
</feature>
<dbReference type="CDD" id="cd00067">
    <property type="entry name" value="GAL4"/>
    <property type="match status" value="1"/>
</dbReference>
<dbReference type="InterPro" id="IPR007219">
    <property type="entry name" value="XnlR_reg_dom"/>
</dbReference>
<keyword evidence="10" id="KW-1185">Reference proteome</keyword>
<gene>
    <name evidence="9" type="ORF">PVAR5_2655</name>
</gene>
<protein>
    <submittedName>
        <fullName evidence="9">Fungal specific transcription factor</fullName>
    </submittedName>
</protein>
<feature type="region of interest" description="Disordered" evidence="7">
    <location>
        <begin position="742"/>
        <end position="776"/>
    </location>
</feature>
<evidence type="ECO:0000256" key="1">
    <source>
        <dbReference type="ARBA" id="ARBA00022723"/>
    </source>
</evidence>
<name>V5HW84_BYSSN</name>
<evidence type="ECO:0000256" key="2">
    <source>
        <dbReference type="ARBA" id="ARBA00023015"/>
    </source>
</evidence>